<feature type="region of interest" description="Disordered" evidence="2">
    <location>
        <begin position="1"/>
        <end position="25"/>
    </location>
</feature>
<dbReference type="OrthoDB" id="8793761at2"/>
<reference evidence="3 4" key="1">
    <citation type="submission" date="2016-04" db="EMBL/GenBank/DDBJ databases">
        <title>Draft genome sequence of Janthinobacterium psychrotolerans sp. nov., isolated from freshwater sediments in Denmark.</title>
        <authorList>
            <person name="Gong X."/>
            <person name="Skrivergaard S."/>
            <person name="Korsgaard B.S."/>
            <person name="Schreiber L."/>
            <person name="Marshall I.P."/>
            <person name="Finster K."/>
            <person name="Schramm A."/>
        </authorList>
    </citation>
    <scope>NUCLEOTIDE SEQUENCE [LARGE SCALE GENOMIC DNA]</scope>
    <source>
        <strain evidence="3 4">S3-2</strain>
    </source>
</reference>
<evidence type="ECO:0000256" key="1">
    <source>
        <dbReference type="SAM" id="Coils"/>
    </source>
</evidence>
<protein>
    <submittedName>
        <fullName evidence="3">Uncharacterized protein</fullName>
    </submittedName>
</protein>
<keyword evidence="1" id="KW-0175">Coiled coil</keyword>
<keyword evidence="4" id="KW-1185">Reference proteome</keyword>
<dbReference type="RefSeq" id="WP_150127661.1">
    <property type="nucleotide sequence ID" value="NZ_LOCQ01000038.1"/>
</dbReference>
<evidence type="ECO:0000313" key="4">
    <source>
        <dbReference type="Proteomes" id="UP000092713"/>
    </source>
</evidence>
<feature type="coiled-coil region" evidence="1">
    <location>
        <begin position="141"/>
        <end position="168"/>
    </location>
</feature>
<comment type="caution">
    <text evidence="3">The sequence shown here is derived from an EMBL/GenBank/DDBJ whole genome shotgun (WGS) entry which is preliminary data.</text>
</comment>
<dbReference type="AlphaFoldDB" id="A0A1A7C638"/>
<dbReference type="STRING" id="1747903.ASR47_102529"/>
<feature type="compositionally biased region" description="Low complexity" evidence="2">
    <location>
        <begin position="1"/>
        <end position="16"/>
    </location>
</feature>
<gene>
    <name evidence="3" type="ORF">ASR47_102529</name>
</gene>
<accession>A0A1A7C638</accession>
<evidence type="ECO:0000256" key="2">
    <source>
        <dbReference type="SAM" id="MobiDB-lite"/>
    </source>
</evidence>
<proteinExistence type="predicted"/>
<dbReference type="EMBL" id="LOCQ01000038">
    <property type="protein sequence ID" value="OBV41172.1"/>
    <property type="molecule type" value="Genomic_DNA"/>
</dbReference>
<sequence>MTQPNTTANTAGPAAPVGSSVAPEAPVTGRWKKPLLWAATACCGLVAVQLAMNGRAPQVPAKLPDPVASSQVVPVPRKAEVNRANAATPSGTNVMPAASAVENSASVDTVVSPPVAENDGARYQQGNPVDHDGSKEILDALQRNADTLANLEQGVVELKEQIAKLTHVPKRPAKAILTAAPTRTVPAPLRADPDSAQLLSIDLWGGKPSVVVGRKRGDGAEVTFLNEGEKQGRVTVKRADVDSQRAILATDRGDVVLSREE</sequence>
<evidence type="ECO:0000313" key="3">
    <source>
        <dbReference type="EMBL" id="OBV41172.1"/>
    </source>
</evidence>
<name>A0A1A7C638_9BURK</name>
<dbReference type="Proteomes" id="UP000092713">
    <property type="component" value="Unassembled WGS sequence"/>
</dbReference>
<organism evidence="3 4">
    <name type="scientific">Janthinobacterium psychrotolerans</name>
    <dbReference type="NCBI Taxonomy" id="1747903"/>
    <lineage>
        <taxon>Bacteria</taxon>
        <taxon>Pseudomonadati</taxon>
        <taxon>Pseudomonadota</taxon>
        <taxon>Betaproteobacteria</taxon>
        <taxon>Burkholderiales</taxon>
        <taxon>Oxalobacteraceae</taxon>
        <taxon>Janthinobacterium</taxon>
    </lineage>
</organism>